<evidence type="ECO:0000256" key="3">
    <source>
        <dbReference type="ARBA" id="ARBA00022679"/>
    </source>
</evidence>
<dbReference type="Proteomes" id="UP000753802">
    <property type="component" value="Unassembled WGS sequence"/>
</dbReference>
<keyword evidence="4" id="KW-0472">Membrane</keyword>
<dbReference type="InterPro" id="IPR029044">
    <property type="entry name" value="Nucleotide-diphossugar_trans"/>
</dbReference>
<dbReference type="PANTHER" id="PTHR43630:SF1">
    <property type="entry name" value="POLY-BETA-1,6-N-ACETYL-D-GLUCOSAMINE SYNTHASE"/>
    <property type="match status" value="1"/>
</dbReference>
<dbReference type="RefSeq" id="WP_161819172.1">
    <property type="nucleotide sequence ID" value="NZ_JAACJS010000015.1"/>
</dbReference>
<sequence>METLFFTGIFIILYTYMGYGAILFVLMIIKKIFSRKKQTGVFTPSLTVVVTAYNEINCIEKKISNTLLLDYPEGEKRIIFITDGSTDGTAEAVRRHPQVQLLHQPERQGKVAAIHRAMQEVQTEIVVLTDANTMLNRTALLHLGKHFADEKTGAVSGEKRVDVSNVNDATAGEGFYWKYESFLKRLESEVYSIAGAAGELYSMRTRLYEPVATDTILDDFQLSMKIAARGYRVKYEPAACATEPASPTLAEERKRKIRIAAGDIQAMLRLPFWPLLFARPMLWFEYASHRILRWIVTPFLLVVVFVSNVFLYEEHEILTASLLYVQLGFYLLASAGWLLRKQKIHPRFFFLPYYFCLMNYGLIEGLFRYVFKGQPVNWEKAERK</sequence>
<evidence type="ECO:0000256" key="4">
    <source>
        <dbReference type="SAM" id="Phobius"/>
    </source>
</evidence>
<feature type="transmembrane region" description="Helical" evidence="4">
    <location>
        <begin position="291"/>
        <end position="311"/>
    </location>
</feature>
<keyword evidence="7" id="KW-1185">Reference proteome</keyword>
<accession>A0ABW9ZUN1</accession>
<reference evidence="6 7" key="1">
    <citation type="submission" date="2020-01" db="EMBL/GenBank/DDBJ databases">
        <title>Genome analysis.</title>
        <authorList>
            <person name="Wu S."/>
            <person name="Wang G."/>
        </authorList>
    </citation>
    <scope>NUCLEOTIDE SEQUENCE [LARGE SCALE GENOMIC DNA]</scope>
    <source>
        <strain evidence="6 7">SYL130</strain>
    </source>
</reference>
<evidence type="ECO:0000259" key="5">
    <source>
        <dbReference type="Pfam" id="PF00535"/>
    </source>
</evidence>
<feature type="transmembrane region" description="Helical" evidence="4">
    <location>
        <begin position="6"/>
        <end position="29"/>
    </location>
</feature>
<name>A0ABW9ZUN1_9BACT</name>
<dbReference type="PANTHER" id="PTHR43630">
    <property type="entry name" value="POLY-BETA-1,6-N-ACETYL-D-GLUCOSAMINE SYNTHASE"/>
    <property type="match status" value="1"/>
</dbReference>
<feature type="transmembrane region" description="Helical" evidence="4">
    <location>
        <begin position="351"/>
        <end position="371"/>
    </location>
</feature>
<proteinExistence type="inferred from homology"/>
<keyword evidence="3" id="KW-0808">Transferase</keyword>
<evidence type="ECO:0000256" key="1">
    <source>
        <dbReference type="ARBA" id="ARBA00006739"/>
    </source>
</evidence>
<keyword evidence="2" id="KW-0328">Glycosyltransferase</keyword>
<evidence type="ECO:0000313" key="7">
    <source>
        <dbReference type="Proteomes" id="UP000753802"/>
    </source>
</evidence>
<dbReference type="Pfam" id="PF00535">
    <property type="entry name" value="Glycos_transf_2"/>
    <property type="match status" value="1"/>
</dbReference>
<feature type="transmembrane region" description="Helical" evidence="4">
    <location>
        <begin position="317"/>
        <end position="339"/>
    </location>
</feature>
<comment type="caution">
    <text evidence="6">The sequence shown here is derived from an EMBL/GenBank/DDBJ whole genome shotgun (WGS) entry which is preliminary data.</text>
</comment>
<gene>
    <name evidence="6" type="ORF">GWC95_13090</name>
</gene>
<keyword evidence="4" id="KW-1133">Transmembrane helix</keyword>
<organism evidence="6 7">
    <name type="scientific">Sediminibacterium roseum</name>
    <dbReference type="NCBI Taxonomy" id="1978412"/>
    <lineage>
        <taxon>Bacteria</taxon>
        <taxon>Pseudomonadati</taxon>
        <taxon>Bacteroidota</taxon>
        <taxon>Chitinophagia</taxon>
        <taxon>Chitinophagales</taxon>
        <taxon>Chitinophagaceae</taxon>
        <taxon>Sediminibacterium</taxon>
    </lineage>
</organism>
<dbReference type="EMBL" id="JAACJS010000015">
    <property type="protein sequence ID" value="NCI50867.1"/>
    <property type="molecule type" value="Genomic_DNA"/>
</dbReference>
<dbReference type="InterPro" id="IPR001173">
    <property type="entry name" value="Glyco_trans_2-like"/>
</dbReference>
<feature type="domain" description="Glycosyltransferase 2-like" evidence="5">
    <location>
        <begin position="47"/>
        <end position="181"/>
    </location>
</feature>
<protein>
    <submittedName>
        <fullName evidence="6">Glycosyltransferase family 2 protein</fullName>
    </submittedName>
</protein>
<dbReference type="Gene3D" id="3.90.550.10">
    <property type="entry name" value="Spore Coat Polysaccharide Biosynthesis Protein SpsA, Chain A"/>
    <property type="match status" value="1"/>
</dbReference>
<dbReference type="CDD" id="cd06439">
    <property type="entry name" value="CESA_like_1"/>
    <property type="match status" value="1"/>
</dbReference>
<evidence type="ECO:0000256" key="2">
    <source>
        <dbReference type="ARBA" id="ARBA00022676"/>
    </source>
</evidence>
<dbReference type="SUPFAM" id="SSF53448">
    <property type="entry name" value="Nucleotide-diphospho-sugar transferases"/>
    <property type="match status" value="1"/>
</dbReference>
<comment type="similarity">
    <text evidence="1">Belongs to the glycosyltransferase 2 family.</text>
</comment>
<keyword evidence="4" id="KW-0812">Transmembrane</keyword>
<evidence type="ECO:0000313" key="6">
    <source>
        <dbReference type="EMBL" id="NCI50867.1"/>
    </source>
</evidence>